<gene>
    <name evidence="8" type="primary">yxlE</name>
    <name evidence="8" type="ORF">CLORY_05060</name>
</gene>
<keyword evidence="4 6" id="KW-1133">Transmembrane helix</keyword>
<dbReference type="EMBL" id="MZGV01000003">
    <property type="protein sequence ID" value="OPJ64637.1"/>
    <property type="molecule type" value="Genomic_DNA"/>
</dbReference>
<keyword evidence="2" id="KW-1003">Cell membrane</keyword>
<evidence type="ECO:0000256" key="2">
    <source>
        <dbReference type="ARBA" id="ARBA00022475"/>
    </source>
</evidence>
<dbReference type="GO" id="GO:0005886">
    <property type="term" value="C:plasma membrane"/>
    <property type="evidence" value="ECO:0007669"/>
    <property type="project" value="UniProtKB-SubCell"/>
</dbReference>
<dbReference type="Proteomes" id="UP000190080">
    <property type="component" value="Unassembled WGS sequence"/>
</dbReference>
<evidence type="ECO:0000313" key="8">
    <source>
        <dbReference type="EMBL" id="OPJ64637.1"/>
    </source>
</evidence>
<evidence type="ECO:0000256" key="3">
    <source>
        <dbReference type="ARBA" id="ARBA00022692"/>
    </source>
</evidence>
<protein>
    <submittedName>
        <fullName evidence="8">Negative regulatory protein YxlE</fullName>
    </submittedName>
</protein>
<keyword evidence="3 6" id="KW-0812">Transmembrane</keyword>
<feature type="domain" description="Cardiolipin synthase N-terminal" evidence="7">
    <location>
        <begin position="21"/>
        <end position="63"/>
    </location>
</feature>
<dbReference type="InterPro" id="IPR027379">
    <property type="entry name" value="CLS_N"/>
</dbReference>
<feature type="transmembrane region" description="Helical" evidence="6">
    <location>
        <begin position="41"/>
        <end position="61"/>
    </location>
</feature>
<evidence type="ECO:0000256" key="4">
    <source>
        <dbReference type="ARBA" id="ARBA00022989"/>
    </source>
</evidence>
<comment type="caution">
    <text evidence="8">The sequence shown here is derived from an EMBL/GenBank/DDBJ whole genome shotgun (WGS) entry which is preliminary data.</text>
</comment>
<dbReference type="Pfam" id="PF13396">
    <property type="entry name" value="PLDc_N"/>
    <property type="match status" value="1"/>
</dbReference>
<reference evidence="8 9" key="1">
    <citation type="submission" date="2017-03" db="EMBL/GenBank/DDBJ databases">
        <title>Genome sequence of Clostridium oryzae DSM 28571.</title>
        <authorList>
            <person name="Poehlein A."/>
            <person name="Daniel R."/>
        </authorList>
    </citation>
    <scope>NUCLEOTIDE SEQUENCE [LARGE SCALE GENOMIC DNA]</scope>
    <source>
        <strain evidence="8 9">DSM 28571</strain>
    </source>
</reference>
<name>A0A1V4IZ14_9CLOT</name>
<evidence type="ECO:0000256" key="6">
    <source>
        <dbReference type="SAM" id="Phobius"/>
    </source>
</evidence>
<keyword evidence="5 6" id="KW-0472">Membrane</keyword>
<dbReference type="OrthoDB" id="3243324at2"/>
<dbReference type="STRING" id="1450648.CLORY_05060"/>
<comment type="subcellular location">
    <subcellularLocation>
        <location evidence="1">Cell membrane</location>
        <topology evidence="1">Multi-pass membrane protein</topology>
    </subcellularLocation>
</comment>
<proteinExistence type="predicted"/>
<evidence type="ECO:0000256" key="5">
    <source>
        <dbReference type="ARBA" id="ARBA00023136"/>
    </source>
</evidence>
<keyword evidence="9" id="KW-1185">Reference proteome</keyword>
<evidence type="ECO:0000313" key="9">
    <source>
        <dbReference type="Proteomes" id="UP000190080"/>
    </source>
</evidence>
<evidence type="ECO:0000256" key="1">
    <source>
        <dbReference type="ARBA" id="ARBA00004651"/>
    </source>
</evidence>
<dbReference type="RefSeq" id="WP_079421960.1">
    <property type="nucleotide sequence ID" value="NZ_MZGV01000003.1"/>
</dbReference>
<evidence type="ECO:0000259" key="7">
    <source>
        <dbReference type="Pfam" id="PF13396"/>
    </source>
</evidence>
<dbReference type="AlphaFoldDB" id="A0A1V4IZ14"/>
<feature type="transmembrane region" description="Helical" evidence="6">
    <location>
        <begin position="6"/>
        <end position="29"/>
    </location>
</feature>
<accession>A0A1V4IZ14</accession>
<sequence length="66" mass="7662">MKDFMQYLPLFLPVAIVEIGLAIAALIHVLRHKHYKFGNRVFWVVVVLFLEFIGPILYFTIGRGDD</sequence>
<organism evidence="8 9">
    <name type="scientific">Clostridium oryzae</name>
    <dbReference type="NCBI Taxonomy" id="1450648"/>
    <lineage>
        <taxon>Bacteria</taxon>
        <taxon>Bacillati</taxon>
        <taxon>Bacillota</taxon>
        <taxon>Clostridia</taxon>
        <taxon>Eubacteriales</taxon>
        <taxon>Clostridiaceae</taxon>
        <taxon>Clostridium</taxon>
    </lineage>
</organism>